<gene>
    <name evidence="2" type="ORF">BP01DRAFT_226098</name>
</gene>
<organism evidence="2 3">
    <name type="scientific">Aspergillus saccharolyticus JOP 1030-1</name>
    <dbReference type="NCBI Taxonomy" id="1450539"/>
    <lineage>
        <taxon>Eukaryota</taxon>
        <taxon>Fungi</taxon>
        <taxon>Dikarya</taxon>
        <taxon>Ascomycota</taxon>
        <taxon>Pezizomycotina</taxon>
        <taxon>Eurotiomycetes</taxon>
        <taxon>Eurotiomycetidae</taxon>
        <taxon>Eurotiales</taxon>
        <taxon>Aspergillaceae</taxon>
        <taxon>Aspergillus</taxon>
        <taxon>Aspergillus subgen. Circumdati</taxon>
    </lineage>
</organism>
<evidence type="ECO:0000256" key="1">
    <source>
        <dbReference type="SAM" id="MobiDB-lite"/>
    </source>
</evidence>
<proteinExistence type="predicted"/>
<feature type="compositionally biased region" description="Polar residues" evidence="1">
    <location>
        <begin position="10"/>
        <end position="26"/>
    </location>
</feature>
<dbReference type="Proteomes" id="UP000248349">
    <property type="component" value="Unassembled WGS sequence"/>
</dbReference>
<feature type="compositionally biased region" description="Basic and acidic residues" evidence="1">
    <location>
        <begin position="31"/>
        <end position="53"/>
    </location>
</feature>
<evidence type="ECO:0000313" key="3">
    <source>
        <dbReference type="Proteomes" id="UP000248349"/>
    </source>
</evidence>
<reference evidence="2 3" key="1">
    <citation type="submission" date="2016-12" db="EMBL/GenBank/DDBJ databases">
        <title>The genomes of Aspergillus section Nigri reveals drivers in fungal speciation.</title>
        <authorList>
            <consortium name="DOE Joint Genome Institute"/>
            <person name="Vesth T.C."/>
            <person name="Nybo J."/>
            <person name="Theobald S."/>
            <person name="Brandl J."/>
            <person name="Frisvad J.C."/>
            <person name="Nielsen K.F."/>
            <person name="Lyhne E.K."/>
            <person name="Kogle M.E."/>
            <person name="Kuo A."/>
            <person name="Riley R."/>
            <person name="Clum A."/>
            <person name="Nolan M."/>
            <person name="Lipzen A."/>
            <person name="Salamov A."/>
            <person name="Henrissat B."/>
            <person name="Wiebenga A."/>
            <person name="De Vries R.P."/>
            <person name="Grigoriev I.V."/>
            <person name="Mortensen U.H."/>
            <person name="Andersen M.R."/>
            <person name="Baker S.E."/>
        </authorList>
    </citation>
    <scope>NUCLEOTIDE SEQUENCE [LARGE SCALE GENOMIC DNA]</scope>
    <source>
        <strain evidence="2 3">JOP 1030-1</strain>
    </source>
</reference>
<dbReference type="EMBL" id="KZ821296">
    <property type="protein sequence ID" value="PYH40203.1"/>
    <property type="molecule type" value="Genomic_DNA"/>
</dbReference>
<protein>
    <submittedName>
        <fullName evidence="2">Uncharacterized protein</fullName>
    </submittedName>
</protein>
<feature type="region of interest" description="Disordered" evidence="1">
    <location>
        <begin position="1"/>
        <end position="53"/>
    </location>
</feature>
<keyword evidence="3" id="KW-1185">Reference proteome</keyword>
<name>A0A318Z617_9EURO</name>
<dbReference type="AlphaFoldDB" id="A0A318Z617"/>
<dbReference type="RefSeq" id="XP_025426185.1">
    <property type="nucleotide sequence ID" value="XM_025571182.1"/>
</dbReference>
<evidence type="ECO:0000313" key="2">
    <source>
        <dbReference type="EMBL" id="PYH40203.1"/>
    </source>
</evidence>
<dbReference type="GeneID" id="37072410"/>
<accession>A0A318Z617</accession>
<sequence length="53" mass="6135">MIITARVADTTPSEQPHQPKQTSSSHLMLADMKKKRDTESYARFKTPDRFRSL</sequence>